<dbReference type="CDD" id="cd04733">
    <property type="entry name" value="OYE_like_2_FMN"/>
    <property type="match status" value="1"/>
</dbReference>
<dbReference type="SUPFAM" id="SSF51395">
    <property type="entry name" value="FMN-linked oxidoreductases"/>
    <property type="match status" value="1"/>
</dbReference>
<comment type="caution">
    <text evidence="4">The sequence shown here is derived from an EMBL/GenBank/DDBJ whole genome shotgun (WGS) entry which is preliminary data.</text>
</comment>
<keyword evidence="2" id="KW-0560">Oxidoreductase</keyword>
<keyword evidence="1" id="KW-0285">Flavoprotein</keyword>
<evidence type="ECO:0000313" key="4">
    <source>
        <dbReference type="EMBL" id="MDT0553725.1"/>
    </source>
</evidence>
<dbReference type="RefSeq" id="WP_311593812.1">
    <property type="nucleotide sequence ID" value="NZ_JAVRHV010000005.1"/>
</dbReference>
<proteinExistence type="predicted"/>
<evidence type="ECO:0000256" key="2">
    <source>
        <dbReference type="ARBA" id="ARBA00023002"/>
    </source>
</evidence>
<keyword evidence="5" id="KW-1185">Reference proteome</keyword>
<organism evidence="4 5">
    <name type="scientific">Urechidicola vernalis</name>
    <dbReference type="NCBI Taxonomy" id="3075600"/>
    <lineage>
        <taxon>Bacteria</taxon>
        <taxon>Pseudomonadati</taxon>
        <taxon>Bacteroidota</taxon>
        <taxon>Flavobacteriia</taxon>
        <taxon>Flavobacteriales</taxon>
        <taxon>Flavobacteriaceae</taxon>
        <taxon>Urechidicola</taxon>
    </lineage>
</organism>
<reference evidence="4 5" key="1">
    <citation type="submission" date="2023-09" db="EMBL/GenBank/DDBJ databases">
        <authorList>
            <person name="Rey-Velasco X."/>
        </authorList>
    </citation>
    <scope>NUCLEOTIDE SEQUENCE [LARGE SCALE GENOMIC DNA]</scope>
    <source>
        <strain evidence="4 5">P050</strain>
    </source>
</reference>
<evidence type="ECO:0000313" key="5">
    <source>
        <dbReference type="Proteomes" id="UP001252186"/>
    </source>
</evidence>
<name>A0ABU2Y7G1_9FLAO</name>
<dbReference type="InterPro" id="IPR001155">
    <property type="entry name" value="OxRdtase_FMN_N"/>
</dbReference>
<dbReference type="PANTHER" id="PTHR43656:SF2">
    <property type="entry name" value="BINDING OXIDOREDUCTASE, PUTATIVE (AFU_ORTHOLOGUE AFUA_2G08260)-RELATED"/>
    <property type="match status" value="1"/>
</dbReference>
<dbReference type="Pfam" id="PF00724">
    <property type="entry name" value="Oxidored_FMN"/>
    <property type="match status" value="1"/>
</dbReference>
<dbReference type="Proteomes" id="UP001252186">
    <property type="component" value="Unassembled WGS sequence"/>
</dbReference>
<dbReference type="Gene3D" id="3.20.20.70">
    <property type="entry name" value="Aldolase class I"/>
    <property type="match status" value="1"/>
</dbReference>
<protein>
    <submittedName>
        <fullName evidence="4">NADH:flavin oxidoreductase/NADH oxidase family protein</fullName>
    </submittedName>
</protein>
<dbReference type="EMBL" id="JAVRHV010000005">
    <property type="protein sequence ID" value="MDT0553725.1"/>
    <property type="molecule type" value="Genomic_DNA"/>
</dbReference>
<sequence>MTKFNRYSPLLQPFTLPCGVVIPNRIAKAAMTERLSDKNFYATDTLTNLYKKWANSGTGLLISGNIMVDKRYKESSGNVVVENESGLEQLTKYAKAGTSNGNQFWAQISHGGRQSTIFSTFNPIAPSAVKLKKLGLFAKPKAMTIEQIEDVIERYVTTAKVCKKAGFTGVQFHAAHGYLLSQFLSPNTNKRTDEYGGFIENRSRVLLEIIKKARIELGADFPIAVKLNSADFQRGGFDEKDAFYVIERLKELNIDLLEISGGTYENIVFLTKRSERESTRKREAYFMEFAEKVRKETNIPLMVTGGFRTLEFCEQVIANNELEMIGFARPYLADESFPSCFVNKEKTTMQDASFDFPIKKMSDFAEAGFYDYQIHQIAKNKPLKPNYSPYAAIVRMTKNELVNGWF</sequence>
<dbReference type="PANTHER" id="PTHR43656">
    <property type="entry name" value="BINDING OXIDOREDUCTASE, PUTATIVE (AFU_ORTHOLOGUE AFUA_2G08260)-RELATED"/>
    <property type="match status" value="1"/>
</dbReference>
<dbReference type="InterPro" id="IPR013785">
    <property type="entry name" value="Aldolase_TIM"/>
</dbReference>
<evidence type="ECO:0000256" key="1">
    <source>
        <dbReference type="ARBA" id="ARBA00022630"/>
    </source>
</evidence>
<evidence type="ECO:0000259" key="3">
    <source>
        <dbReference type="Pfam" id="PF00724"/>
    </source>
</evidence>
<accession>A0ABU2Y7G1</accession>
<dbReference type="InterPro" id="IPR051799">
    <property type="entry name" value="NADH_flavin_oxidoreductase"/>
</dbReference>
<feature type="domain" description="NADH:flavin oxidoreductase/NADH oxidase N-terminal" evidence="3">
    <location>
        <begin position="10"/>
        <end position="339"/>
    </location>
</feature>
<gene>
    <name evidence="4" type="ORF">RM519_10745</name>
</gene>